<keyword evidence="3" id="KW-1185">Reference proteome</keyword>
<reference evidence="2 3" key="1">
    <citation type="submission" date="2021-06" db="EMBL/GenBank/DDBJ databases">
        <title>Caerostris extrusa draft genome.</title>
        <authorList>
            <person name="Kono N."/>
            <person name="Arakawa K."/>
        </authorList>
    </citation>
    <scope>NUCLEOTIDE SEQUENCE [LARGE SCALE GENOMIC DNA]</scope>
</reference>
<dbReference type="Proteomes" id="UP001054945">
    <property type="component" value="Unassembled WGS sequence"/>
</dbReference>
<organism evidence="2 3">
    <name type="scientific">Caerostris extrusa</name>
    <name type="common">Bark spider</name>
    <name type="synonym">Caerostris bankana</name>
    <dbReference type="NCBI Taxonomy" id="172846"/>
    <lineage>
        <taxon>Eukaryota</taxon>
        <taxon>Metazoa</taxon>
        <taxon>Ecdysozoa</taxon>
        <taxon>Arthropoda</taxon>
        <taxon>Chelicerata</taxon>
        <taxon>Arachnida</taxon>
        <taxon>Araneae</taxon>
        <taxon>Araneomorphae</taxon>
        <taxon>Entelegynae</taxon>
        <taxon>Araneoidea</taxon>
        <taxon>Araneidae</taxon>
        <taxon>Caerostris</taxon>
    </lineage>
</organism>
<accession>A0AAV4RS40</accession>
<sequence>MFRTSENFQCEKGLKNVGTQALKGMAGIPQEKLGIKKKNSPAKPVIDGRTEGEKSSSQRTFVAAIKPNTRSICIDGEQLIDRYKCESGGHPLISQEGKGWSGRKAPRFVIDYPGHLCKALLTTLLFSHRTGERLSRCSSLLLLIGMDRYQLTCRSHSHKVATWIYRIKTTWH</sequence>
<name>A0AAV4RS40_CAEEX</name>
<comment type="caution">
    <text evidence="2">The sequence shown here is derived from an EMBL/GenBank/DDBJ whole genome shotgun (WGS) entry which is preliminary data.</text>
</comment>
<evidence type="ECO:0000313" key="2">
    <source>
        <dbReference type="EMBL" id="GIY23746.1"/>
    </source>
</evidence>
<proteinExistence type="predicted"/>
<dbReference type="EMBL" id="BPLR01008307">
    <property type="protein sequence ID" value="GIY23746.1"/>
    <property type="molecule type" value="Genomic_DNA"/>
</dbReference>
<evidence type="ECO:0000313" key="3">
    <source>
        <dbReference type="Proteomes" id="UP001054945"/>
    </source>
</evidence>
<feature type="compositionally biased region" description="Basic and acidic residues" evidence="1">
    <location>
        <begin position="46"/>
        <end position="56"/>
    </location>
</feature>
<gene>
    <name evidence="2" type="ORF">CEXT_669331</name>
</gene>
<feature type="region of interest" description="Disordered" evidence="1">
    <location>
        <begin position="37"/>
        <end position="58"/>
    </location>
</feature>
<evidence type="ECO:0000256" key="1">
    <source>
        <dbReference type="SAM" id="MobiDB-lite"/>
    </source>
</evidence>
<protein>
    <submittedName>
        <fullName evidence="2">Uncharacterized protein</fullName>
    </submittedName>
</protein>
<dbReference type="AlphaFoldDB" id="A0AAV4RS40"/>